<gene>
    <name evidence="2" type="ORF">LSALG_LOCUS41112</name>
</gene>
<evidence type="ECO:0000313" key="3">
    <source>
        <dbReference type="Proteomes" id="UP001177003"/>
    </source>
</evidence>
<dbReference type="Proteomes" id="UP001177003">
    <property type="component" value="Chromosome 9"/>
</dbReference>
<feature type="compositionally biased region" description="Polar residues" evidence="1">
    <location>
        <begin position="38"/>
        <end position="47"/>
    </location>
</feature>
<dbReference type="EMBL" id="OX465085">
    <property type="protein sequence ID" value="CAI9302633.1"/>
    <property type="molecule type" value="Genomic_DNA"/>
</dbReference>
<evidence type="ECO:0000256" key="1">
    <source>
        <dbReference type="SAM" id="MobiDB-lite"/>
    </source>
</evidence>
<dbReference type="AlphaFoldDB" id="A0AA36A1B0"/>
<name>A0AA36A1B0_LACSI</name>
<evidence type="ECO:0000313" key="2">
    <source>
        <dbReference type="EMBL" id="CAI9302633.1"/>
    </source>
</evidence>
<feature type="compositionally biased region" description="Basic and acidic residues" evidence="1">
    <location>
        <begin position="27"/>
        <end position="37"/>
    </location>
</feature>
<organism evidence="2 3">
    <name type="scientific">Lactuca saligna</name>
    <name type="common">Willowleaf lettuce</name>
    <dbReference type="NCBI Taxonomy" id="75948"/>
    <lineage>
        <taxon>Eukaryota</taxon>
        <taxon>Viridiplantae</taxon>
        <taxon>Streptophyta</taxon>
        <taxon>Embryophyta</taxon>
        <taxon>Tracheophyta</taxon>
        <taxon>Spermatophyta</taxon>
        <taxon>Magnoliopsida</taxon>
        <taxon>eudicotyledons</taxon>
        <taxon>Gunneridae</taxon>
        <taxon>Pentapetalae</taxon>
        <taxon>asterids</taxon>
        <taxon>campanulids</taxon>
        <taxon>Asterales</taxon>
        <taxon>Asteraceae</taxon>
        <taxon>Cichorioideae</taxon>
        <taxon>Cichorieae</taxon>
        <taxon>Lactucinae</taxon>
        <taxon>Lactuca</taxon>
    </lineage>
</organism>
<proteinExistence type="predicted"/>
<feature type="compositionally biased region" description="Polar residues" evidence="1">
    <location>
        <begin position="83"/>
        <end position="107"/>
    </location>
</feature>
<protein>
    <submittedName>
        <fullName evidence="2">Uncharacterized protein</fullName>
    </submittedName>
</protein>
<feature type="region of interest" description="Disordered" evidence="1">
    <location>
        <begin position="1"/>
        <end position="107"/>
    </location>
</feature>
<sequence length="226" mass="25423">MRPFVPIKFSSPSPKQHDTIVKPANVSKDKGKEKINVSKEQSPTVVNPSKPKVVKTTNNDKDRKSKRVPKAKPSLGKTRHTSLPKTSRTQKTSPSNDGFSNSGFPNQTGIHYQNNFRLNNLPYFSEMMRPRPVESNPFMYQNRNHPMNSILGPYCGFCSSIGGNHMFGGNSGFPMINQFGGNTQFPMFDQFGMPVNYGFPYLGIPTEFTNSPFFPQTKPQKKTPRK</sequence>
<keyword evidence="3" id="KW-1185">Reference proteome</keyword>
<reference evidence="2" key="1">
    <citation type="submission" date="2023-04" db="EMBL/GenBank/DDBJ databases">
        <authorList>
            <person name="Vijverberg K."/>
            <person name="Xiong W."/>
            <person name="Schranz E."/>
        </authorList>
    </citation>
    <scope>NUCLEOTIDE SEQUENCE</scope>
</reference>
<accession>A0AA36A1B0</accession>